<evidence type="ECO:0000256" key="1">
    <source>
        <dbReference type="SAM" id="Coils"/>
    </source>
</evidence>
<protein>
    <submittedName>
        <fullName evidence="4">Recombinase family protein</fullName>
    </submittedName>
</protein>
<evidence type="ECO:0000259" key="2">
    <source>
        <dbReference type="PROSITE" id="PS51736"/>
    </source>
</evidence>
<dbReference type="GO" id="GO:0003677">
    <property type="term" value="F:DNA binding"/>
    <property type="evidence" value="ECO:0007669"/>
    <property type="project" value="InterPro"/>
</dbReference>
<dbReference type="Pfam" id="PF07508">
    <property type="entry name" value="Recombinase"/>
    <property type="match status" value="1"/>
</dbReference>
<gene>
    <name evidence="4" type="ORF">C4N25_00080</name>
</gene>
<dbReference type="RefSeq" id="WP_112114490.1">
    <property type="nucleotide sequence ID" value="NZ_PRKZ01000001.1"/>
</dbReference>
<dbReference type="InterPro" id="IPR050639">
    <property type="entry name" value="SSR_resolvase"/>
</dbReference>
<dbReference type="InterPro" id="IPR025827">
    <property type="entry name" value="Zn_ribbon_recom_dom"/>
</dbReference>
<dbReference type="AlphaFoldDB" id="A0A329TQT0"/>
<name>A0A329TQT0_9FIRM</name>
<organism evidence="4 5">
    <name type="scientific">Faecalibacterium prausnitzii</name>
    <dbReference type="NCBI Taxonomy" id="853"/>
    <lineage>
        <taxon>Bacteria</taxon>
        <taxon>Bacillati</taxon>
        <taxon>Bacillota</taxon>
        <taxon>Clostridia</taxon>
        <taxon>Eubacteriales</taxon>
        <taxon>Oscillospiraceae</taxon>
        <taxon>Faecalibacterium</taxon>
    </lineage>
</organism>
<dbReference type="Gene3D" id="3.90.1750.20">
    <property type="entry name" value="Putative Large Serine Recombinase, Chain B, Domain 2"/>
    <property type="match status" value="1"/>
</dbReference>
<sequence>MNAVIYARYSSDNQREESIEGQLRECKEYADQNGITVVRTYIDRALSAKTDSRPQFQQMIHDSATHTFEAVLVWKLDRFSRNRYDSAHYKRILKNNRVHVVSVTEPISNTPEGIMLESLLEGMAEYYSAELAEKVSRGHKENALKAKFNGGPVPLGYRIDSEHHYQIDTTTAPVVQEAFQRYAAGESIRSIIESLNARGIRNSRGNRFTKNSFQTLLKNRRYLGEYRYKDTVIPDAIPAIIDPECFDAVQRRCEIHRQAPAHNKADVHYLLTTKLFCGKCGTMMAGESGRSHTGTVHCYYKCGTRKRSGKEACSLKPVRKEPLEQFVVKTALKKVLNDRVIDLLADKLLEYQSKENTRLPVLQAELKEVKRRIDNLVAAIEQGILTPSTKSRMEELEQQREELETSVLQEQIETPPITREQILFWFDQFCYGDPADIAFQEKVIDCFVNSIYLFDDRIVVNFNYQEGGRPVSLEEVLSSFLDGNGAPHQQNPNFFPIGEGFGFFVFFGKQNESLASIEKRPRPYHKKAR</sequence>
<feature type="coiled-coil region" evidence="1">
    <location>
        <begin position="359"/>
        <end position="413"/>
    </location>
</feature>
<dbReference type="InterPro" id="IPR006119">
    <property type="entry name" value="Resolv_N"/>
</dbReference>
<keyword evidence="1" id="KW-0175">Coiled coil</keyword>
<dbReference type="Pfam" id="PF00239">
    <property type="entry name" value="Resolvase"/>
    <property type="match status" value="1"/>
</dbReference>
<comment type="caution">
    <text evidence="4">The sequence shown here is derived from an EMBL/GenBank/DDBJ whole genome shotgun (WGS) entry which is preliminary data.</text>
</comment>
<dbReference type="PROSITE" id="PS51736">
    <property type="entry name" value="RECOMBINASES_3"/>
    <property type="match status" value="1"/>
</dbReference>
<dbReference type="InterPro" id="IPR038109">
    <property type="entry name" value="DNA_bind_recomb_sf"/>
</dbReference>
<dbReference type="SMART" id="SM00857">
    <property type="entry name" value="Resolvase"/>
    <property type="match status" value="1"/>
</dbReference>
<dbReference type="PROSITE" id="PS51737">
    <property type="entry name" value="RECOMBINASE_DNA_BIND"/>
    <property type="match status" value="1"/>
</dbReference>
<dbReference type="PANTHER" id="PTHR30461">
    <property type="entry name" value="DNA-INVERTASE FROM LAMBDOID PROPHAGE"/>
    <property type="match status" value="1"/>
</dbReference>
<dbReference type="InterPro" id="IPR036162">
    <property type="entry name" value="Resolvase-like_N_sf"/>
</dbReference>
<dbReference type="CDD" id="cd00338">
    <property type="entry name" value="Ser_Recombinase"/>
    <property type="match status" value="1"/>
</dbReference>
<evidence type="ECO:0000259" key="3">
    <source>
        <dbReference type="PROSITE" id="PS51737"/>
    </source>
</evidence>
<proteinExistence type="predicted"/>
<dbReference type="Proteomes" id="UP000251634">
    <property type="component" value="Unassembled WGS sequence"/>
</dbReference>
<evidence type="ECO:0000313" key="4">
    <source>
        <dbReference type="EMBL" id="RAW51852.1"/>
    </source>
</evidence>
<dbReference type="PANTHER" id="PTHR30461:SF23">
    <property type="entry name" value="DNA RECOMBINASE-RELATED"/>
    <property type="match status" value="1"/>
</dbReference>
<feature type="domain" description="Recombinase" evidence="3">
    <location>
        <begin position="154"/>
        <end position="259"/>
    </location>
</feature>
<accession>A0A329TQT0</accession>
<dbReference type="Pfam" id="PF13408">
    <property type="entry name" value="Zn_ribbon_recom"/>
    <property type="match status" value="1"/>
</dbReference>
<dbReference type="InterPro" id="IPR011109">
    <property type="entry name" value="DNA_bind_recombinase_dom"/>
</dbReference>
<evidence type="ECO:0000313" key="5">
    <source>
        <dbReference type="Proteomes" id="UP000251634"/>
    </source>
</evidence>
<dbReference type="SUPFAM" id="SSF53041">
    <property type="entry name" value="Resolvase-like"/>
    <property type="match status" value="1"/>
</dbReference>
<dbReference type="GO" id="GO:0000150">
    <property type="term" value="F:DNA strand exchange activity"/>
    <property type="evidence" value="ECO:0007669"/>
    <property type="project" value="InterPro"/>
</dbReference>
<feature type="domain" description="Resolvase/invertase-type recombinase catalytic" evidence="2">
    <location>
        <begin position="2"/>
        <end position="146"/>
    </location>
</feature>
<dbReference type="Gene3D" id="3.40.50.1390">
    <property type="entry name" value="Resolvase, N-terminal catalytic domain"/>
    <property type="match status" value="1"/>
</dbReference>
<reference evidence="4 5" key="1">
    <citation type="submission" date="2018-02" db="EMBL/GenBank/DDBJ databases">
        <title>Complete genome sequencing of Faecalibacterium prausnitzii strains isolated from the human gut.</title>
        <authorList>
            <person name="Fitzgerald B.C."/>
            <person name="Shkoporov A.N."/>
            <person name="Ross P.R."/>
            <person name="Hill C."/>
        </authorList>
    </citation>
    <scope>NUCLEOTIDE SEQUENCE [LARGE SCALE GENOMIC DNA]</scope>
    <source>
        <strain evidence="4 5">APC942/8-14-2</strain>
    </source>
</reference>
<dbReference type="EMBL" id="PRKZ01000001">
    <property type="protein sequence ID" value="RAW51852.1"/>
    <property type="molecule type" value="Genomic_DNA"/>
</dbReference>